<protein>
    <recommendedName>
        <fullName evidence="3">Gag-pol polyprotein</fullName>
    </recommendedName>
</protein>
<evidence type="ECO:0000313" key="2">
    <source>
        <dbReference type="EMBL" id="KAL0272870.1"/>
    </source>
</evidence>
<sequence>MVHSAGDAVLLKQHSRRRTPVLYVVTSLRNGDTSEALRGNDVSDNLLRTLWTDYLGSSNRFWPRKTQTPLDQLAELADRVYMAAAASKTPASYPEYIEALKTELRKEIREELRQAHARRRSRSRSESRSSSEYDPSCGTCWYHWKYKSAAKKCVEPCNKGQARPSVNAATADGQETRRLFVKDHKLVDTGADISVYALSQDQRSTTNYWRHFRKSADPDA</sequence>
<name>A0AAW2HSC1_9NEOP</name>
<reference evidence="2" key="1">
    <citation type="journal article" date="2024" name="Gigascience">
        <title>Chromosome-level genome of the poultry shaft louse Menopon gallinae provides insight into the host-switching and adaptive evolution of parasitic lice.</title>
        <authorList>
            <person name="Xu Y."/>
            <person name="Ma L."/>
            <person name="Liu S."/>
            <person name="Liang Y."/>
            <person name="Liu Q."/>
            <person name="He Z."/>
            <person name="Tian L."/>
            <person name="Duan Y."/>
            <person name="Cai W."/>
            <person name="Li H."/>
            <person name="Song F."/>
        </authorList>
    </citation>
    <scope>NUCLEOTIDE SEQUENCE</scope>
    <source>
        <strain evidence="2">Cailab_2023a</strain>
    </source>
</reference>
<dbReference type="PANTHER" id="PTHR33327:SF3">
    <property type="entry name" value="RNA-DIRECTED DNA POLYMERASE"/>
    <property type="match status" value="1"/>
</dbReference>
<dbReference type="AlphaFoldDB" id="A0AAW2HSC1"/>
<comment type="caution">
    <text evidence="2">The sequence shown here is derived from an EMBL/GenBank/DDBJ whole genome shotgun (WGS) entry which is preliminary data.</text>
</comment>
<organism evidence="2">
    <name type="scientific">Menopon gallinae</name>
    <name type="common">poultry shaft louse</name>
    <dbReference type="NCBI Taxonomy" id="328185"/>
    <lineage>
        <taxon>Eukaryota</taxon>
        <taxon>Metazoa</taxon>
        <taxon>Ecdysozoa</taxon>
        <taxon>Arthropoda</taxon>
        <taxon>Hexapoda</taxon>
        <taxon>Insecta</taxon>
        <taxon>Pterygota</taxon>
        <taxon>Neoptera</taxon>
        <taxon>Paraneoptera</taxon>
        <taxon>Psocodea</taxon>
        <taxon>Troctomorpha</taxon>
        <taxon>Phthiraptera</taxon>
        <taxon>Amblycera</taxon>
        <taxon>Menoponidae</taxon>
        <taxon>Menopon</taxon>
    </lineage>
</organism>
<evidence type="ECO:0008006" key="3">
    <source>
        <dbReference type="Google" id="ProtNLM"/>
    </source>
</evidence>
<dbReference type="EMBL" id="JARGDH010000003">
    <property type="protein sequence ID" value="KAL0272870.1"/>
    <property type="molecule type" value="Genomic_DNA"/>
</dbReference>
<dbReference type="PANTHER" id="PTHR33327">
    <property type="entry name" value="ENDONUCLEASE"/>
    <property type="match status" value="1"/>
</dbReference>
<proteinExistence type="predicted"/>
<feature type="region of interest" description="Disordered" evidence="1">
    <location>
        <begin position="115"/>
        <end position="135"/>
    </location>
</feature>
<accession>A0AAW2HSC1</accession>
<evidence type="ECO:0000256" key="1">
    <source>
        <dbReference type="SAM" id="MobiDB-lite"/>
    </source>
</evidence>
<gene>
    <name evidence="2" type="ORF">PYX00_005694</name>
</gene>